<accession>A0A450X7S2</accession>
<dbReference type="AlphaFoldDB" id="A0A450X7S2"/>
<feature type="compositionally biased region" description="Basic and acidic residues" evidence="1">
    <location>
        <begin position="50"/>
        <end position="60"/>
    </location>
</feature>
<proteinExistence type="predicted"/>
<organism evidence="2">
    <name type="scientific">Candidatus Kentrum sp. MB</name>
    <dbReference type="NCBI Taxonomy" id="2138164"/>
    <lineage>
        <taxon>Bacteria</taxon>
        <taxon>Pseudomonadati</taxon>
        <taxon>Pseudomonadota</taxon>
        <taxon>Gammaproteobacteria</taxon>
        <taxon>Candidatus Kentrum</taxon>
    </lineage>
</organism>
<evidence type="ECO:0000313" key="2">
    <source>
        <dbReference type="EMBL" id="VFK25316.1"/>
    </source>
</evidence>
<protein>
    <submittedName>
        <fullName evidence="2">Uncharacterized protein</fullName>
    </submittedName>
</protein>
<dbReference type="EMBL" id="CAADFO010000012">
    <property type="protein sequence ID" value="VFK25316.1"/>
    <property type="molecule type" value="Genomic_DNA"/>
</dbReference>
<feature type="region of interest" description="Disordered" evidence="1">
    <location>
        <begin position="1"/>
        <end position="27"/>
    </location>
</feature>
<feature type="compositionally biased region" description="Basic and acidic residues" evidence="1">
    <location>
        <begin position="14"/>
        <end position="27"/>
    </location>
</feature>
<feature type="compositionally biased region" description="Basic and acidic residues" evidence="1">
    <location>
        <begin position="67"/>
        <end position="92"/>
    </location>
</feature>
<name>A0A450X7S2_9GAMM</name>
<sequence>MPWRSLKATPPVRPKVDKTEGRIRIHEGDISDRWARSVLSHPINTAWKQQGEEYSPRRTTDSLTPPDRNREREPAKTKNERGTMEDREDRQKSVHGRRGNHGKEIRCLFPRLPWTLFHSSFLRILVPGCGLTAPGLPWADSFLSFVVKKCA</sequence>
<reference evidence="2" key="1">
    <citation type="submission" date="2019-02" db="EMBL/GenBank/DDBJ databases">
        <authorList>
            <person name="Gruber-Vodicka R. H."/>
            <person name="Seah K. B. B."/>
        </authorList>
    </citation>
    <scope>NUCLEOTIDE SEQUENCE</scope>
    <source>
        <strain evidence="2">BECK_BZ197</strain>
    </source>
</reference>
<evidence type="ECO:0000256" key="1">
    <source>
        <dbReference type="SAM" id="MobiDB-lite"/>
    </source>
</evidence>
<feature type="region of interest" description="Disordered" evidence="1">
    <location>
        <begin position="46"/>
        <end position="100"/>
    </location>
</feature>
<gene>
    <name evidence="2" type="ORF">BECKMB1821G_GA0114241_101244</name>
</gene>